<reference evidence="3" key="2">
    <citation type="submission" date="2020-05" db="UniProtKB">
        <authorList>
            <consortium name="EnsemblMetazoa"/>
        </authorList>
    </citation>
    <scope>IDENTIFICATION</scope>
    <source>
        <strain evidence="3">maculatus3</strain>
    </source>
</reference>
<dbReference type="InterPro" id="IPR000618">
    <property type="entry name" value="Insect_cuticle"/>
</dbReference>
<protein>
    <submittedName>
        <fullName evidence="3">Uncharacterized protein</fullName>
    </submittedName>
</protein>
<dbReference type="GO" id="GO:0042302">
    <property type="term" value="F:structural constituent of cuticle"/>
    <property type="evidence" value="ECO:0007669"/>
    <property type="project" value="UniProtKB-UniRule"/>
</dbReference>
<evidence type="ECO:0000256" key="2">
    <source>
        <dbReference type="PROSITE-ProRule" id="PRU00497"/>
    </source>
</evidence>
<dbReference type="PROSITE" id="PS51155">
    <property type="entry name" value="CHIT_BIND_RR_2"/>
    <property type="match status" value="1"/>
</dbReference>
<dbReference type="InterPro" id="IPR031311">
    <property type="entry name" value="CHIT_BIND_RR_consensus"/>
</dbReference>
<proteinExistence type="predicted"/>
<accession>A0A182T562</accession>
<reference evidence="4" key="1">
    <citation type="submission" date="2013-09" db="EMBL/GenBank/DDBJ databases">
        <title>The Genome Sequence of Anopheles maculatus species B.</title>
        <authorList>
            <consortium name="The Broad Institute Genomics Platform"/>
            <person name="Neafsey D.E."/>
            <person name="Besansky N."/>
            <person name="Howell P."/>
            <person name="Walton C."/>
            <person name="Young S.K."/>
            <person name="Zeng Q."/>
            <person name="Gargeya S."/>
            <person name="Fitzgerald M."/>
            <person name="Haas B."/>
            <person name="Abouelleil A."/>
            <person name="Allen A.W."/>
            <person name="Alvarado L."/>
            <person name="Arachchi H.M."/>
            <person name="Berlin A.M."/>
            <person name="Chapman S.B."/>
            <person name="Gainer-Dewar J."/>
            <person name="Goldberg J."/>
            <person name="Griggs A."/>
            <person name="Gujja S."/>
            <person name="Hansen M."/>
            <person name="Howarth C."/>
            <person name="Imamovic A."/>
            <person name="Ireland A."/>
            <person name="Larimer J."/>
            <person name="McCowan C."/>
            <person name="Murphy C."/>
            <person name="Pearson M."/>
            <person name="Poon T.W."/>
            <person name="Priest M."/>
            <person name="Roberts A."/>
            <person name="Saif S."/>
            <person name="Shea T."/>
            <person name="Sisk P."/>
            <person name="Sykes S."/>
            <person name="Wortman J."/>
            <person name="Nusbaum C."/>
            <person name="Birren B."/>
        </authorList>
    </citation>
    <scope>NUCLEOTIDE SEQUENCE [LARGE SCALE GENOMIC DNA]</scope>
    <source>
        <strain evidence="4">maculatus3</strain>
    </source>
</reference>
<dbReference type="Proteomes" id="UP000075901">
    <property type="component" value="Unassembled WGS sequence"/>
</dbReference>
<evidence type="ECO:0000313" key="4">
    <source>
        <dbReference type="Proteomes" id="UP000075901"/>
    </source>
</evidence>
<sequence>MSEIPNYEFDYSVNNHETNDIKSHEEKRIGDAVVGKYSVLDPDGYKRTVEYTANGKHGFEAKVIRVPVPNTETNLPNGRSQHNHGRVYQPISFYVLPQHVTHHFQPVATDDLHIETSFNVNFLPALHFLIRFQFQPNRPPNSFSIERM</sequence>
<keyword evidence="4" id="KW-1185">Reference proteome</keyword>
<dbReference type="PROSITE" id="PS00233">
    <property type="entry name" value="CHIT_BIND_RR_1"/>
    <property type="match status" value="1"/>
</dbReference>
<dbReference type="GO" id="GO:0031012">
    <property type="term" value="C:extracellular matrix"/>
    <property type="evidence" value="ECO:0007669"/>
    <property type="project" value="TreeGrafter"/>
</dbReference>
<name>A0A182T562_9DIPT</name>
<evidence type="ECO:0000313" key="3">
    <source>
        <dbReference type="EnsemblMetazoa" id="AMAM019838-PA"/>
    </source>
</evidence>
<dbReference type="PANTHER" id="PTHR12236">
    <property type="entry name" value="STRUCTURAL CONTITUENT OF CUTICLE"/>
    <property type="match status" value="1"/>
</dbReference>
<dbReference type="GO" id="GO:0005615">
    <property type="term" value="C:extracellular space"/>
    <property type="evidence" value="ECO:0007669"/>
    <property type="project" value="TreeGrafter"/>
</dbReference>
<dbReference type="EnsemblMetazoa" id="AMAM019838-RA">
    <property type="protein sequence ID" value="AMAM019838-PA"/>
    <property type="gene ID" value="AMAM019838"/>
</dbReference>
<dbReference type="PRINTS" id="PR00947">
    <property type="entry name" value="CUTICLE"/>
</dbReference>
<organism evidence="3 4">
    <name type="scientific">Anopheles maculatus</name>
    <dbReference type="NCBI Taxonomy" id="74869"/>
    <lineage>
        <taxon>Eukaryota</taxon>
        <taxon>Metazoa</taxon>
        <taxon>Ecdysozoa</taxon>
        <taxon>Arthropoda</taxon>
        <taxon>Hexapoda</taxon>
        <taxon>Insecta</taxon>
        <taxon>Pterygota</taxon>
        <taxon>Neoptera</taxon>
        <taxon>Endopterygota</taxon>
        <taxon>Diptera</taxon>
        <taxon>Nematocera</taxon>
        <taxon>Culicoidea</taxon>
        <taxon>Culicidae</taxon>
        <taxon>Anophelinae</taxon>
        <taxon>Anopheles</taxon>
        <taxon>Anopheles maculatus group</taxon>
    </lineage>
</organism>
<dbReference type="Pfam" id="PF00379">
    <property type="entry name" value="Chitin_bind_4"/>
    <property type="match status" value="1"/>
</dbReference>
<dbReference type="InterPro" id="IPR051217">
    <property type="entry name" value="Insect_Cuticle_Struc_Prot"/>
</dbReference>
<dbReference type="AlphaFoldDB" id="A0A182T562"/>
<dbReference type="VEuPathDB" id="VectorBase:AMAM019838"/>
<evidence type="ECO:0000256" key="1">
    <source>
        <dbReference type="ARBA" id="ARBA00022460"/>
    </source>
</evidence>
<keyword evidence="1 2" id="KW-0193">Cuticle</keyword>
<dbReference type="PANTHER" id="PTHR12236:SF86">
    <property type="entry name" value="CCP84AC-RELATED"/>
    <property type="match status" value="1"/>
</dbReference>